<comment type="caution">
    <text evidence="1">The sequence shown here is derived from an EMBL/GenBank/DDBJ whole genome shotgun (WGS) entry which is preliminary data.</text>
</comment>
<evidence type="ECO:0000313" key="2">
    <source>
        <dbReference type="Proteomes" id="UP000799755"/>
    </source>
</evidence>
<accession>A0ACB6RHW8</accession>
<protein>
    <submittedName>
        <fullName evidence="1">Uncharacterized protein</fullName>
    </submittedName>
</protein>
<organism evidence="1 2">
    <name type="scientific">Lindgomyces ingoldianus</name>
    <dbReference type="NCBI Taxonomy" id="673940"/>
    <lineage>
        <taxon>Eukaryota</taxon>
        <taxon>Fungi</taxon>
        <taxon>Dikarya</taxon>
        <taxon>Ascomycota</taxon>
        <taxon>Pezizomycotina</taxon>
        <taxon>Dothideomycetes</taxon>
        <taxon>Pleosporomycetidae</taxon>
        <taxon>Pleosporales</taxon>
        <taxon>Lindgomycetaceae</taxon>
        <taxon>Lindgomyces</taxon>
    </lineage>
</organism>
<proteinExistence type="predicted"/>
<name>A0ACB6RHW8_9PLEO</name>
<sequence>MATTRAKTGNSKPRVFAHVEEVVAPKKSTKANTSKPRAKKVTTGRVEKKKPAPATKKAPPKKSAPKAAKAKVEGKLEKVKGEVEGKPGKKAAGTKKAATTKKATPKTKKA</sequence>
<dbReference type="Proteomes" id="UP000799755">
    <property type="component" value="Unassembled WGS sequence"/>
</dbReference>
<reference evidence="1" key="1">
    <citation type="journal article" date="2020" name="Stud. Mycol.">
        <title>101 Dothideomycetes genomes: a test case for predicting lifestyles and emergence of pathogens.</title>
        <authorList>
            <person name="Haridas S."/>
            <person name="Albert R."/>
            <person name="Binder M."/>
            <person name="Bloem J."/>
            <person name="Labutti K."/>
            <person name="Salamov A."/>
            <person name="Andreopoulos B."/>
            <person name="Baker S."/>
            <person name="Barry K."/>
            <person name="Bills G."/>
            <person name="Bluhm B."/>
            <person name="Cannon C."/>
            <person name="Castanera R."/>
            <person name="Culley D."/>
            <person name="Daum C."/>
            <person name="Ezra D."/>
            <person name="Gonzalez J."/>
            <person name="Henrissat B."/>
            <person name="Kuo A."/>
            <person name="Liang C."/>
            <person name="Lipzen A."/>
            <person name="Lutzoni F."/>
            <person name="Magnuson J."/>
            <person name="Mondo S."/>
            <person name="Nolan M."/>
            <person name="Ohm R."/>
            <person name="Pangilinan J."/>
            <person name="Park H.-J."/>
            <person name="Ramirez L."/>
            <person name="Alfaro M."/>
            <person name="Sun H."/>
            <person name="Tritt A."/>
            <person name="Yoshinaga Y."/>
            <person name="Zwiers L.-H."/>
            <person name="Turgeon B."/>
            <person name="Goodwin S."/>
            <person name="Spatafora J."/>
            <person name="Crous P."/>
            <person name="Grigoriev I."/>
        </authorList>
    </citation>
    <scope>NUCLEOTIDE SEQUENCE</scope>
    <source>
        <strain evidence="1">ATCC 200398</strain>
    </source>
</reference>
<keyword evidence="2" id="KW-1185">Reference proteome</keyword>
<gene>
    <name evidence="1" type="ORF">BDR25DRAFT_308892</name>
</gene>
<evidence type="ECO:0000313" key="1">
    <source>
        <dbReference type="EMBL" id="KAF2478071.1"/>
    </source>
</evidence>
<dbReference type="EMBL" id="MU003492">
    <property type="protein sequence ID" value="KAF2478071.1"/>
    <property type="molecule type" value="Genomic_DNA"/>
</dbReference>